<feature type="domain" description="Shugoshin C-terminal" evidence="11">
    <location>
        <begin position="198"/>
        <end position="219"/>
    </location>
</feature>
<dbReference type="GO" id="GO:0051301">
    <property type="term" value="P:cell division"/>
    <property type="evidence" value="ECO:0007669"/>
    <property type="project" value="UniProtKB-KW"/>
</dbReference>
<reference evidence="12" key="2">
    <citation type="submission" date="2004-02" db="EMBL/GenBank/DDBJ databases">
        <authorList>
            <consortium name="Genoscope"/>
            <consortium name="Whitehead Institute Centre for Genome Research"/>
        </authorList>
    </citation>
    <scope>NUCLEOTIDE SEQUENCE</scope>
</reference>
<keyword evidence="8" id="KW-0137">Centromere</keyword>
<dbReference type="InterPro" id="IPR038889">
    <property type="entry name" value="Shugoshin1/2"/>
</dbReference>
<name>Q4SIX8_TETNG</name>
<dbReference type="EMBL" id="CAAE01014577">
    <property type="protein sequence ID" value="CAF99404.1"/>
    <property type="molecule type" value="Genomic_DNA"/>
</dbReference>
<comment type="similarity">
    <text evidence="2">Belongs to the shugoshin family.</text>
</comment>
<feature type="coiled-coil region" evidence="9">
    <location>
        <begin position="1"/>
        <end position="32"/>
    </location>
</feature>
<keyword evidence="4" id="KW-0132">Cell division</keyword>
<dbReference type="AlphaFoldDB" id="Q4SIX8"/>
<keyword evidence="6 9" id="KW-0175">Coiled coil</keyword>
<evidence type="ECO:0000256" key="10">
    <source>
        <dbReference type="SAM" id="MobiDB-lite"/>
    </source>
</evidence>
<feature type="compositionally biased region" description="Basic and acidic residues" evidence="10">
    <location>
        <begin position="109"/>
        <end position="118"/>
    </location>
</feature>
<dbReference type="GO" id="GO:0000775">
    <property type="term" value="C:chromosome, centromeric region"/>
    <property type="evidence" value="ECO:0007669"/>
    <property type="project" value="UniProtKB-SubCell"/>
</dbReference>
<dbReference type="Gene3D" id="1.20.5.730">
    <property type="entry name" value="Single helix bin"/>
    <property type="match status" value="1"/>
</dbReference>
<reference evidence="12" key="1">
    <citation type="journal article" date="2004" name="Nature">
        <title>Genome duplication in the teleost fish Tetraodon nigroviridis reveals the early vertebrate proto-karyotype.</title>
        <authorList>
            <person name="Jaillon O."/>
            <person name="Aury J.-M."/>
            <person name="Brunet F."/>
            <person name="Petit J.-L."/>
            <person name="Stange-Thomann N."/>
            <person name="Mauceli E."/>
            <person name="Bouneau L."/>
            <person name="Fischer C."/>
            <person name="Ozouf-Costaz C."/>
            <person name="Bernot A."/>
            <person name="Nicaud S."/>
            <person name="Jaffe D."/>
            <person name="Fisher S."/>
            <person name="Lutfalla G."/>
            <person name="Dossat C."/>
            <person name="Segurens B."/>
            <person name="Dasilva C."/>
            <person name="Salanoubat M."/>
            <person name="Levy M."/>
            <person name="Boudet N."/>
            <person name="Castellano S."/>
            <person name="Anthouard V."/>
            <person name="Jubin C."/>
            <person name="Castelli V."/>
            <person name="Katinka M."/>
            <person name="Vacherie B."/>
            <person name="Biemont C."/>
            <person name="Skalli Z."/>
            <person name="Cattolico L."/>
            <person name="Poulain J."/>
            <person name="De Berardinis V."/>
            <person name="Cruaud C."/>
            <person name="Duprat S."/>
            <person name="Brottier P."/>
            <person name="Coutanceau J.-P."/>
            <person name="Gouzy J."/>
            <person name="Parra G."/>
            <person name="Lardier G."/>
            <person name="Chapple C."/>
            <person name="McKernan K.J."/>
            <person name="McEwan P."/>
            <person name="Bosak S."/>
            <person name="Kellis M."/>
            <person name="Volff J.-N."/>
            <person name="Guigo R."/>
            <person name="Zody M.C."/>
            <person name="Mesirov J."/>
            <person name="Lindblad-Toh K."/>
            <person name="Birren B."/>
            <person name="Nusbaum C."/>
            <person name="Kahn D."/>
            <person name="Robinson-Rechavi M."/>
            <person name="Laudet V."/>
            <person name="Schachter V."/>
            <person name="Quetier F."/>
            <person name="Saurin W."/>
            <person name="Scarpelli C."/>
            <person name="Wincker P."/>
            <person name="Lander E.S."/>
            <person name="Weissenbach J."/>
            <person name="Roest Crollius H."/>
        </authorList>
    </citation>
    <scope>NUCLEOTIDE SEQUENCE [LARGE SCALE GENOMIC DNA]</scope>
</reference>
<keyword evidence="5" id="KW-0159">Chromosome partition</keyword>
<organism evidence="12">
    <name type="scientific">Tetraodon nigroviridis</name>
    <name type="common">Spotted green pufferfish</name>
    <name type="synonym">Chelonodon nigroviridis</name>
    <dbReference type="NCBI Taxonomy" id="99883"/>
    <lineage>
        <taxon>Eukaryota</taxon>
        <taxon>Metazoa</taxon>
        <taxon>Chordata</taxon>
        <taxon>Craniata</taxon>
        <taxon>Vertebrata</taxon>
        <taxon>Euteleostomi</taxon>
        <taxon>Actinopterygii</taxon>
        <taxon>Neopterygii</taxon>
        <taxon>Teleostei</taxon>
        <taxon>Neoteleostei</taxon>
        <taxon>Acanthomorphata</taxon>
        <taxon>Eupercaria</taxon>
        <taxon>Tetraodontiformes</taxon>
        <taxon>Tetradontoidea</taxon>
        <taxon>Tetraodontidae</taxon>
        <taxon>Tetraodon</taxon>
    </lineage>
</organism>
<evidence type="ECO:0000256" key="6">
    <source>
        <dbReference type="ARBA" id="ARBA00023054"/>
    </source>
</evidence>
<dbReference type="PANTHER" id="PTHR21577">
    <property type="entry name" value="SHUGOSHIN"/>
    <property type="match status" value="1"/>
</dbReference>
<keyword evidence="7" id="KW-0131">Cell cycle</keyword>
<evidence type="ECO:0000256" key="4">
    <source>
        <dbReference type="ARBA" id="ARBA00022618"/>
    </source>
</evidence>
<dbReference type="KEGG" id="tng:GSTEN00017462G001"/>
<evidence type="ECO:0000256" key="8">
    <source>
        <dbReference type="ARBA" id="ARBA00023328"/>
    </source>
</evidence>
<evidence type="ECO:0000259" key="11">
    <source>
        <dbReference type="Pfam" id="PF07557"/>
    </source>
</evidence>
<sequence length="241" mass="27075">MVKERVQKKSYQQSLEDIKEKMKEKRTKLLANASAPIRRRARMVNKSNMGNNAHNILKSVQMNNASLAVALQAEKEKVRQANAVILQLKRDQQALFLHLLLLKRKLKEHEANASEKSSRTQGKSSAVTTRRGRASKAITPEEDVLPQPGKISGVHGVRTAGRGLSLCDVTNLSPAAVRKFCKRSRPADGRGSNPVPARKRRCTMAVDYTEPSLNAKLRRGDKFTDLQFLRSPVFKQKSKRR</sequence>
<protein>
    <submittedName>
        <fullName evidence="12">(spotted green pufferfish) hypothetical protein</fullName>
    </submittedName>
</protein>
<evidence type="ECO:0000256" key="2">
    <source>
        <dbReference type="ARBA" id="ARBA00010845"/>
    </source>
</evidence>
<dbReference type="OrthoDB" id="5990092at2759"/>
<keyword evidence="3" id="KW-0158">Chromosome</keyword>
<evidence type="ECO:0000256" key="3">
    <source>
        <dbReference type="ARBA" id="ARBA00022454"/>
    </source>
</evidence>
<comment type="subcellular location">
    <subcellularLocation>
        <location evidence="1">Chromosome</location>
        <location evidence="1">Centromere</location>
    </subcellularLocation>
</comment>
<dbReference type="GO" id="GO:0045132">
    <property type="term" value="P:meiotic chromosome segregation"/>
    <property type="evidence" value="ECO:0007669"/>
    <property type="project" value="InterPro"/>
</dbReference>
<proteinExistence type="inferred from homology"/>
<evidence type="ECO:0000256" key="5">
    <source>
        <dbReference type="ARBA" id="ARBA00022829"/>
    </source>
</evidence>
<dbReference type="InterPro" id="IPR011515">
    <property type="entry name" value="Shugoshin_C"/>
</dbReference>
<dbReference type="PANTHER" id="PTHR21577:SF3">
    <property type="entry name" value="SHUGOSHIN 1-RELATED"/>
    <property type="match status" value="1"/>
</dbReference>
<feature type="region of interest" description="Disordered" evidence="10">
    <location>
        <begin position="109"/>
        <end position="135"/>
    </location>
</feature>
<evidence type="ECO:0000256" key="7">
    <source>
        <dbReference type="ARBA" id="ARBA00023306"/>
    </source>
</evidence>
<accession>Q4SIX8</accession>
<dbReference type="GO" id="GO:0005634">
    <property type="term" value="C:nucleus"/>
    <property type="evidence" value="ECO:0007669"/>
    <property type="project" value="InterPro"/>
</dbReference>
<evidence type="ECO:0000256" key="9">
    <source>
        <dbReference type="SAM" id="Coils"/>
    </source>
</evidence>
<evidence type="ECO:0000313" key="12">
    <source>
        <dbReference type="EMBL" id="CAF99404.1"/>
    </source>
</evidence>
<feature type="non-terminal residue" evidence="12">
    <location>
        <position position="1"/>
    </location>
</feature>
<evidence type="ECO:0000256" key="1">
    <source>
        <dbReference type="ARBA" id="ARBA00004584"/>
    </source>
</evidence>
<comment type="caution">
    <text evidence="12">The sequence shown here is derived from an EMBL/GenBank/DDBJ whole genome shotgun (WGS) entry which is preliminary data.</text>
</comment>
<dbReference type="Pfam" id="PF07557">
    <property type="entry name" value="Shugoshin_C"/>
    <property type="match status" value="1"/>
</dbReference>
<gene>
    <name evidence="12" type="ORF">GSTENG00017462001</name>
</gene>
<feature type="compositionally biased region" description="Polar residues" evidence="10">
    <location>
        <begin position="119"/>
        <end position="128"/>
    </location>
</feature>